<evidence type="ECO:0000256" key="4">
    <source>
        <dbReference type="ARBA" id="ARBA00022692"/>
    </source>
</evidence>
<gene>
    <name evidence="10" type="ORF">NLU13_5648</name>
</gene>
<evidence type="ECO:0000313" key="10">
    <source>
        <dbReference type="EMBL" id="KAK0387335.1"/>
    </source>
</evidence>
<dbReference type="GO" id="GO:0016020">
    <property type="term" value="C:membrane"/>
    <property type="evidence" value="ECO:0007669"/>
    <property type="project" value="UniProtKB-SubCell"/>
</dbReference>
<reference evidence="10" key="1">
    <citation type="submission" date="2022-10" db="EMBL/GenBank/DDBJ databases">
        <title>Determination and structural analysis of whole genome sequence of Sarocladium strictum F4-1.</title>
        <authorList>
            <person name="Hu L."/>
            <person name="Jiang Y."/>
        </authorList>
    </citation>
    <scope>NUCLEOTIDE SEQUENCE</scope>
    <source>
        <strain evidence="10">F4-1</strain>
    </source>
</reference>
<proteinExistence type="inferred from homology"/>
<feature type="transmembrane region" description="Helical" evidence="8">
    <location>
        <begin position="38"/>
        <end position="59"/>
    </location>
</feature>
<accession>A0AA39L7Z9</accession>
<dbReference type="Pfam" id="PF00083">
    <property type="entry name" value="Sugar_tr"/>
    <property type="match status" value="1"/>
</dbReference>
<evidence type="ECO:0000256" key="8">
    <source>
        <dbReference type="SAM" id="Phobius"/>
    </source>
</evidence>
<dbReference type="PROSITE" id="PS50850">
    <property type="entry name" value="MFS"/>
    <property type="match status" value="1"/>
</dbReference>
<dbReference type="InterPro" id="IPR050360">
    <property type="entry name" value="MFS_Sugar_Transporters"/>
</dbReference>
<feature type="transmembrane region" description="Helical" evidence="8">
    <location>
        <begin position="457"/>
        <end position="478"/>
    </location>
</feature>
<dbReference type="GO" id="GO:0005351">
    <property type="term" value="F:carbohydrate:proton symporter activity"/>
    <property type="evidence" value="ECO:0007669"/>
    <property type="project" value="TreeGrafter"/>
</dbReference>
<dbReference type="AlphaFoldDB" id="A0AA39L7Z9"/>
<keyword evidence="6 8" id="KW-0472">Membrane</keyword>
<organism evidence="10 11">
    <name type="scientific">Sarocladium strictum</name>
    <name type="common">Black bundle disease fungus</name>
    <name type="synonym">Acremonium strictum</name>
    <dbReference type="NCBI Taxonomy" id="5046"/>
    <lineage>
        <taxon>Eukaryota</taxon>
        <taxon>Fungi</taxon>
        <taxon>Dikarya</taxon>
        <taxon>Ascomycota</taxon>
        <taxon>Pezizomycotina</taxon>
        <taxon>Sordariomycetes</taxon>
        <taxon>Hypocreomycetidae</taxon>
        <taxon>Hypocreales</taxon>
        <taxon>Sarocladiaceae</taxon>
        <taxon>Sarocladium</taxon>
    </lineage>
</organism>
<dbReference type="EMBL" id="JAPDFR010000004">
    <property type="protein sequence ID" value="KAK0387335.1"/>
    <property type="molecule type" value="Genomic_DNA"/>
</dbReference>
<comment type="similarity">
    <text evidence="2 7">Belongs to the major facilitator superfamily. Sugar transporter (TC 2.A.1.1) family.</text>
</comment>
<feature type="transmembrane region" description="Helical" evidence="8">
    <location>
        <begin position="359"/>
        <end position="379"/>
    </location>
</feature>
<keyword evidence="5 8" id="KW-1133">Transmembrane helix</keyword>
<evidence type="ECO:0000259" key="9">
    <source>
        <dbReference type="PROSITE" id="PS50850"/>
    </source>
</evidence>
<dbReference type="InterPro" id="IPR003663">
    <property type="entry name" value="Sugar/inositol_transpt"/>
</dbReference>
<protein>
    <recommendedName>
        <fullName evidence="9">Major facilitator superfamily (MFS) profile domain-containing protein</fullName>
    </recommendedName>
</protein>
<keyword evidence="3 7" id="KW-0813">Transport</keyword>
<dbReference type="Proteomes" id="UP001175261">
    <property type="component" value="Unassembled WGS sequence"/>
</dbReference>
<evidence type="ECO:0000256" key="5">
    <source>
        <dbReference type="ARBA" id="ARBA00022989"/>
    </source>
</evidence>
<evidence type="ECO:0000256" key="2">
    <source>
        <dbReference type="ARBA" id="ARBA00010992"/>
    </source>
</evidence>
<sequence length="534" mass="60011">MKFQGKQQKAHEALHQAQEEAPEFEHVVWYKDPGLRILYWHCFILCVSSASTGYDGMFFNSVQNFPPWEERFDYPTGNRLGLLGASYQISSVVAIPFVPMITDRFGRRISIALGFIIMIIGAAVQAAAMDFGTFIGGRVLLGVGNPFAQIASPMLLTEIAHPQHRARLTTVYNCLWNAGAFIVAWTSFGTESIGNDWSWRIPALLQGVPSLIQLVFLFWIPESPRFLIAKDRHEEALQILAKYHANGDEQNKTVQFEYQEIRETIRLEQTANDSSSYLDFFRTPGNRYRFGILLALGFFSQWSGNAIVSNYSAKLYQGVGVDEALPRLGLSAGQTTFSTIVSITFALQVDRWGRRPIWLLATAGMLVSLILWTGCFAAYETHGRAGADIAVIFFIWLHGFFYSTAWSGLLVAYAIEILPYSLRAKGLMIMNLCVQASLAISNQANPAGFEHWEGETYNLYIIYVCWVAFELVIVYFYFIETKGPTLEEICKIIDGPDAKVAAIDLGKLDDHNDILVDEKRDPEQVNTAEVKHVV</sequence>
<evidence type="ECO:0000256" key="3">
    <source>
        <dbReference type="ARBA" id="ARBA00022448"/>
    </source>
</evidence>
<keyword evidence="4 8" id="KW-0812">Transmembrane</keyword>
<feature type="transmembrane region" description="Helical" evidence="8">
    <location>
        <begin position="135"/>
        <end position="156"/>
    </location>
</feature>
<feature type="transmembrane region" description="Helical" evidence="8">
    <location>
        <begin position="200"/>
        <end position="220"/>
    </location>
</feature>
<dbReference type="Gene3D" id="1.20.1250.20">
    <property type="entry name" value="MFS general substrate transporter like domains"/>
    <property type="match status" value="1"/>
</dbReference>
<feature type="transmembrane region" description="Helical" evidence="8">
    <location>
        <begin position="79"/>
        <end position="98"/>
    </location>
</feature>
<dbReference type="InterPro" id="IPR005828">
    <property type="entry name" value="MFS_sugar_transport-like"/>
</dbReference>
<dbReference type="NCBIfam" id="TIGR00879">
    <property type="entry name" value="SP"/>
    <property type="match status" value="1"/>
</dbReference>
<keyword evidence="11" id="KW-1185">Reference proteome</keyword>
<dbReference type="SUPFAM" id="SSF103473">
    <property type="entry name" value="MFS general substrate transporter"/>
    <property type="match status" value="1"/>
</dbReference>
<evidence type="ECO:0000256" key="1">
    <source>
        <dbReference type="ARBA" id="ARBA00004141"/>
    </source>
</evidence>
<evidence type="ECO:0000256" key="7">
    <source>
        <dbReference type="RuleBase" id="RU003346"/>
    </source>
</evidence>
<feature type="transmembrane region" description="Helical" evidence="8">
    <location>
        <begin position="110"/>
        <end position="129"/>
    </location>
</feature>
<feature type="transmembrane region" description="Helical" evidence="8">
    <location>
        <begin position="391"/>
        <end position="415"/>
    </location>
</feature>
<dbReference type="InterPro" id="IPR020846">
    <property type="entry name" value="MFS_dom"/>
</dbReference>
<comment type="subcellular location">
    <subcellularLocation>
        <location evidence="1">Membrane</location>
        <topology evidence="1">Multi-pass membrane protein</topology>
    </subcellularLocation>
</comment>
<dbReference type="InterPro" id="IPR036259">
    <property type="entry name" value="MFS_trans_sf"/>
</dbReference>
<feature type="transmembrane region" description="Helical" evidence="8">
    <location>
        <begin position="168"/>
        <end position="188"/>
    </location>
</feature>
<feature type="transmembrane region" description="Helical" evidence="8">
    <location>
        <begin position="290"/>
        <end position="308"/>
    </location>
</feature>
<evidence type="ECO:0000313" key="11">
    <source>
        <dbReference type="Proteomes" id="UP001175261"/>
    </source>
</evidence>
<name>A0AA39L7Z9_SARSR</name>
<comment type="caution">
    <text evidence="10">The sequence shown here is derived from an EMBL/GenBank/DDBJ whole genome shotgun (WGS) entry which is preliminary data.</text>
</comment>
<evidence type="ECO:0000256" key="6">
    <source>
        <dbReference type="ARBA" id="ARBA00023136"/>
    </source>
</evidence>
<dbReference type="FunFam" id="1.20.1250.20:FF:000117">
    <property type="entry name" value="MFS hexose transporter"/>
    <property type="match status" value="1"/>
</dbReference>
<dbReference type="PANTHER" id="PTHR48022:SF31">
    <property type="entry name" value="HEXOSE TRANSPORTER"/>
    <property type="match status" value="1"/>
</dbReference>
<feature type="domain" description="Major facilitator superfamily (MFS) profile" evidence="9">
    <location>
        <begin position="41"/>
        <end position="482"/>
    </location>
</feature>
<dbReference type="PANTHER" id="PTHR48022">
    <property type="entry name" value="PLASTIDIC GLUCOSE TRANSPORTER 4"/>
    <property type="match status" value="1"/>
</dbReference>